<sequence length="131" mass="14248">MSALVILAFVPVPLRGARAHSKSDSIHRVKPKPPCFTAIKANVPNDPAAIRWRNTGICSCTEARARARDVADAFQPVCNPNGSFMRQQITPGTLKLVFTVDSRGNQLTSPAKPWQRQRVLSAGPYFLAPPG</sequence>
<reference evidence="3" key="1">
    <citation type="submission" date="2017-01" db="EMBL/GenBank/DDBJ databases">
        <title>Comparative genomics of anhydrobiosis in the tardigrade Hypsibius dujardini.</title>
        <authorList>
            <person name="Yoshida Y."/>
            <person name="Koutsovoulos G."/>
            <person name="Laetsch D."/>
            <person name="Stevens L."/>
            <person name="Kumar S."/>
            <person name="Horikawa D."/>
            <person name="Ishino K."/>
            <person name="Komine S."/>
            <person name="Tomita M."/>
            <person name="Blaxter M."/>
            <person name="Arakawa K."/>
        </authorList>
    </citation>
    <scope>NUCLEOTIDE SEQUENCE [LARGE SCALE GENOMIC DNA]</scope>
    <source>
        <strain evidence="3">Z151</strain>
    </source>
</reference>
<comment type="caution">
    <text evidence="2">The sequence shown here is derived from an EMBL/GenBank/DDBJ whole genome shotgun (WGS) entry which is preliminary data.</text>
</comment>
<evidence type="ECO:0000313" key="3">
    <source>
        <dbReference type="Proteomes" id="UP000192578"/>
    </source>
</evidence>
<evidence type="ECO:0000256" key="1">
    <source>
        <dbReference type="SAM" id="SignalP"/>
    </source>
</evidence>
<gene>
    <name evidence="2" type="ORF">BV898_02777</name>
</gene>
<dbReference type="AlphaFoldDB" id="A0A1W0X709"/>
<name>A0A1W0X709_HYPEX</name>
<keyword evidence="1" id="KW-0732">Signal</keyword>
<keyword evidence="3" id="KW-1185">Reference proteome</keyword>
<organism evidence="2 3">
    <name type="scientific">Hypsibius exemplaris</name>
    <name type="common">Freshwater tardigrade</name>
    <dbReference type="NCBI Taxonomy" id="2072580"/>
    <lineage>
        <taxon>Eukaryota</taxon>
        <taxon>Metazoa</taxon>
        <taxon>Ecdysozoa</taxon>
        <taxon>Tardigrada</taxon>
        <taxon>Eutardigrada</taxon>
        <taxon>Parachela</taxon>
        <taxon>Hypsibioidea</taxon>
        <taxon>Hypsibiidae</taxon>
        <taxon>Hypsibius</taxon>
    </lineage>
</organism>
<feature type="signal peptide" evidence="1">
    <location>
        <begin position="1"/>
        <end position="19"/>
    </location>
</feature>
<protein>
    <recommendedName>
        <fullName evidence="4">TonB C-terminal domain-containing protein</fullName>
    </recommendedName>
</protein>
<dbReference type="EMBL" id="MTYJ01000012">
    <property type="protein sequence ID" value="OQV23329.1"/>
    <property type="molecule type" value="Genomic_DNA"/>
</dbReference>
<feature type="chain" id="PRO_5012777256" description="TonB C-terminal domain-containing protein" evidence="1">
    <location>
        <begin position="20"/>
        <end position="131"/>
    </location>
</feature>
<accession>A0A1W0X709</accession>
<dbReference type="Proteomes" id="UP000192578">
    <property type="component" value="Unassembled WGS sequence"/>
</dbReference>
<evidence type="ECO:0008006" key="4">
    <source>
        <dbReference type="Google" id="ProtNLM"/>
    </source>
</evidence>
<evidence type="ECO:0000313" key="2">
    <source>
        <dbReference type="EMBL" id="OQV23329.1"/>
    </source>
</evidence>
<proteinExistence type="predicted"/>